<dbReference type="FunFam" id="3.20.20.80:FF:000004">
    <property type="entry name" value="Beta-glucosidase 6-phospho-beta-glucosidase"/>
    <property type="match status" value="1"/>
</dbReference>
<dbReference type="AlphaFoldDB" id="A0A919Y234"/>
<evidence type="ECO:0000313" key="9">
    <source>
        <dbReference type="Proteomes" id="UP000678895"/>
    </source>
</evidence>
<proteinExistence type="inferred from homology"/>
<dbReference type="RefSeq" id="WP_301625011.1">
    <property type="nucleotide sequence ID" value="NZ_BORS01000002.1"/>
</dbReference>
<evidence type="ECO:0000256" key="4">
    <source>
        <dbReference type="ARBA" id="ARBA00031448"/>
    </source>
</evidence>
<protein>
    <recommendedName>
        <fullName evidence="6">Amygdalase</fullName>
    </recommendedName>
    <alternativeName>
        <fullName evidence="4">Cellobiase</fullName>
    </alternativeName>
    <alternativeName>
        <fullName evidence="5">Gentiobiase</fullName>
    </alternativeName>
</protein>
<dbReference type="Gene3D" id="3.20.20.80">
    <property type="entry name" value="Glycosidases"/>
    <property type="match status" value="1"/>
</dbReference>
<dbReference type="SUPFAM" id="SSF51445">
    <property type="entry name" value="(Trans)glycosidases"/>
    <property type="match status" value="1"/>
</dbReference>
<dbReference type="InterPro" id="IPR017853">
    <property type="entry name" value="GH"/>
</dbReference>
<keyword evidence="3" id="KW-0326">Glycosidase</keyword>
<organism evidence="8 9">
    <name type="scientific">Paenibacillus apis</name>
    <dbReference type="NCBI Taxonomy" id="1792174"/>
    <lineage>
        <taxon>Bacteria</taxon>
        <taxon>Bacillati</taxon>
        <taxon>Bacillota</taxon>
        <taxon>Bacilli</taxon>
        <taxon>Bacillales</taxon>
        <taxon>Paenibacillaceae</taxon>
        <taxon>Paenibacillus</taxon>
    </lineage>
</organism>
<dbReference type="GO" id="GO:0005829">
    <property type="term" value="C:cytosol"/>
    <property type="evidence" value="ECO:0007669"/>
    <property type="project" value="TreeGrafter"/>
</dbReference>
<dbReference type="Proteomes" id="UP000678895">
    <property type="component" value="Unassembled WGS sequence"/>
</dbReference>
<dbReference type="Pfam" id="PF00232">
    <property type="entry name" value="Glyco_hydro_1"/>
    <property type="match status" value="1"/>
</dbReference>
<comment type="caution">
    <text evidence="8">The sequence shown here is derived from an EMBL/GenBank/DDBJ whole genome shotgun (WGS) entry which is preliminary data.</text>
</comment>
<dbReference type="PANTHER" id="PTHR10353">
    <property type="entry name" value="GLYCOSYL HYDROLASE"/>
    <property type="match status" value="1"/>
</dbReference>
<evidence type="ECO:0000313" key="8">
    <source>
        <dbReference type="EMBL" id="GIO41025.1"/>
    </source>
</evidence>
<dbReference type="PRINTS" id="PR00131">
    <property type="entry name" value="GLHYDRLASE1"/>
</dbReference>
<dbReference type="PANTHER" id="PTHR10353:SF296">
    <property type="entry name" value="6-PHOSPHO-BETA-GLUCOSIDASE"/>
    <property type="match status" value="1"/>
</dbReference>
<evidence type="ECO:0000256" key="1">
    <source>
        <dbReference type="ARBA" id="ARBA00010838"/>
    </source>
</evidence>
<dbReference type="GO" id="GO:0008422">
    <property type="term" value="F:beta-glucosidase activity"/>
    <property type="evidence" value="ECO:0007669"/>
    <property type="project" value="TreeGrafter"/>
</dbReference>
<evidence type="ECO:0000256" key="7">
    <source>
        <dbReference type="RuleBase" id="RU003690"/>
    </source>
</evidence>
<dbReference type="GO" id="GO:0016052">
    <property type="term" value="P:carbohydrate catabolic process"/>
    <property type="evidence" value="ECO:0007669"/>
    <property type="project" value="TreeGrafter"/>
</dbReference>
<evidence type="ECO:0000256" key="2">
    <source>
        <dbReference type="ARBA" id="ARBA00022801"/>
    </source>
</evidence>
<name>A0A919Y234_9BACL</name>
<dbReference type="PROSITE" id="PS00653">
    <property type="entry name" value="GLYCOSYL_HYDROL_F1_2"/>
    <property type="match status" value="1"/>
</dbReference>
<evidence type="ECO:0000256" key="5">
    <source>
        <dbReference type="ARBA" id="ARBA00032194"/>
    </source>
</evidence>
<accession>A0A919Y234</accession>
<dbReference type="EMBL" id="BORS01000002">
    <property type="protein sequence ID" value="GIO41025.1"/>
    <property type="molecule type" value="Genomic_DNA"/>
</dbReference>
<dbReference type="InterPro" id="IPR001360">
    <property type="entry name" value="Glyco_hydro_1"/>
</dbReference>
<keyword evidence="9" id="KW-1185">Reference proteome</keyword>
<reference evidence="8" key="1">
    <citation type="submission" date="2021-03" db="EMBL/GenBank/DDBJ databases">
        <title>Antimicrobial resistance genes in bacteria isolated from Japanese honey, and their potential for conferring macrolide and lincosamide resistance in the American foulbrood pathogen Paenibacillus larvae.</title>
        <authorList>
            <person name="Okamoto M."/>
            <person name="Kumagai M."/>
            <person name="Kanamori H."/>
            <person name="Takamatsu D."/>
        </authorList>
    </citation>
    <scope>NUCLEOTIDE SEQUENCE</scope>
    <source>
        <strain evidence="8">J41TS4</strain>
    </source>
</reference>
<sequence length="481" mass="55779">MRTLKNFPEGFYWGGATAANQIEGAWDVDGKGISIADVMTEGSFGEPRRITRGIVEGEYYPAHEAIDFYHHYKEDIALFAEMGLKMYRLSIAWSRIFPDSNSDTPNEKGLEFYDKVFKELKKYNIEPLVTIYHNDLPYHFVEECNGWSSRKVLDQYLELCKVLFTRYKNDVKYWITFNEINDLTVPLGNWNHGGILHEGTKYFVDQVDDPNMRYQALHNQMVASAEAVVIGKKINPEFQFGSMICHITVYPHTCHPDDVLLAQREDLIRNCFCGDVMHRGEYPYYALRYFEENDIQIEMTEADKAILKEGICDFYTFSYYMTICKSADPNTAQTSGNIMGGAKNPYLEVNEWDWQIDPKGLRYTLNHVYDRYRLPVMITENGLGARDVVEADGQIHDDYRIEYTRQHIQQMQEAITDGVELVGYTSWGIIDVVSCSTGEMDKRYGFIHVDKDNHGNGTLKRTKKDSFHWYKKVIETNGQEL</sequence>
<keyword evidence="2" id="KW-0378">Hydrolase</keyword>
<dbReference type="InterPro" id="IPR033132">
    <property type="entry name" value="GH_1_N_CS"/>
</dbReference>
<gene>
    <name evidence="8" type="primary">bglA_1</name>
    <name evidence="8" type="ORF">J41TS4_07830</name>
</gene>
<evidence type="ECO:0000256" key="6">
    <source>
        <dbReference type="ARBA" id="ARBA00079432"/>
    </source>
</evidence>
<evidence type="ECO:0000256" key="3">
    <source>
        <dbReference type="ARBA" id="ARBA00023295"/>
    </source>
</evidence>
<comment type="similarity">
    <text evidence="1 7">Belongs to the glycosyl hydrolase 1 family.</text>
</comment>